<sequence>MIVAVHTNGETENFPSVQEAIESVDSVLHALDGGLKASATWLAIDEGTEAPKSFLEVTADAEKNIAGAVWFAGDEEAQRIENEEGSDRGNYFWVSDSGRGPETDVTLLSDPHAPSYFDPRGILSIPEVSKAVEEFCLSGGNLPSSIRWVAGNQNGTRID</sequence>
<proteinExistence type="predicted"/>
<evidence type="ECO:0000313" key="2">
    <source>
        <dbReference type="Proteomes" id="UP001622594"/>
    </source>
</evidence>
<protein>
    <submittedName>
        <fullName evidence="1">Imm1 family immunity protein</fullName>
    </submittedName>
</protein>
<organism evidence="1 2">
    <name type="scientific">Streptomyces zaomyceticus</name>
    <dbReference type="NCBI Taxonomy" id="68286"/>
    <lineage>
        <taxon>Bacteria</taxon>
        <taxon>Bacillati</taxon>
        <taxon>Actinomycetota</taxon>
        <taxon>Actinomycetes</taxon>
        <taxon>Kitasatosporales</taxon>
        <taxon>Streptomycetaceae</taxon>
        <taxon>Streptomyces</taxon>
    </lineage>
</organism>
<keyword evidence="2" id="KW-1185">Reference proteome</keyword>
<reference evidence="1 2" key="1">
    <citation type="submission" date="2022-10" db="EMBL/GenBank/DDBJ databases">
        <title>The complete genomes of actinobacterial strains from the NBC collection.</title>
        <authorList>
            <person name="Joergensen T.S."/>
            <person name="Alvarez Arevalo M."/>
            <person name="Sterndorff E.B."/>
            <person name="Faurdal D."/>
            <person name="Vuksanovic O."/>
            <person name="Mourched A.-S."/>
            <person name="Charusanti P."/>
            <person name="Shaw S."/>
            <person name="Blin K."/>
            <person name="Weber T."/>
        </authorList>
    </citation>
    <scope>NUCLEOTIDE SEQUENCE [LARGE SCALE GENOMIC DNA]</scope>
    <source>
        <strain evidence="1 2">NBC_00123</strain>
        <plasmid evidence="1 2">unnamed1</plasmid>
    </source>
</reference>
<evidence type="ECO:0000313" key="1">
    <source>
        <dbReference type="EMBL" id="WTR75873.1"/>
    </source>
</evidence>
<dbReference type="Proteomes" id="UP001622594">
    <property type="component" value="Plasmid unnamed1"/>
</dbReference>
<geneLocation type="plasmid" evidence="1 2">
    <name>unnamed1</name>
</geneLocation>
<keyword evidence="1" id="KW-0614">Plasmid</keyword>
<accession>A0ABZ1LR27</accession>
<gene>
    <name evidence="1" type="ORF">OG814_42215</name>
</gene>
<dbReference type="InterPro" id="IPR025680">
    <property type="entry name" value="DddI"/>
</dbReference>
<name>A0ABZ1LR27_9ACTN</name>
<dbReference type="EMBL" id="CP108189">
    <property type="protein sequence ID" value="WTR75873.1"/>
    <property type="molecule type" value="Genomic_DNA"/>
</dbReference>
<dbReference type="Pfam" id="PF14430">
    <property type="entry name" value="Imm1"/>
    <property type="match status" value="1"/>
</dbReference>
<dbReference type="RefSeq" id="WP_327166752.1">
    <property type="nucleotide sequence ID" value="NZ_CP108189.1"/>
</dbReference>